<name>A0A7R9H5L8_TIMCR</name>
<evidence type="ECO:0000256" key="1">
    <source>
        <dbReference type="SAM" id="MobiDB-lite"/>
    </source>
</evidence>
<feature type="region of interest" description="Disordered" evidence="1">
    <location>
        <begin position="1"/>
        <end position="23"/>
    </location>
</feature>
<dbReference type="AlphaFoldDB" id="A0A7R9H5L8"/>
<sequence length="372" mass="41294">MRFSINPETPLHPNSPSTPNTEIPEEESFDVKTLQKDDILDVNSIFAEMFESSDNPEMNKVLQEFLEDRTLPSDTLGLLLVKNTVPLMVIWPVTSELDSGMYSSLTRLINILLGRKSFNDTPSLNNPPDINPIYENMFDDKLSDNNHVNIKLSDGKTVTIQPFENEPIGDALPLIPDEIIYPKNTFYNNFSKDNSTDVYSTNDKHISNQPLDTLPLIPGKIESHTNGLMLRAFQISEVETARRTVGEFLRSLNDLTAIQILELYLKSQTISTPSGTVLLKLVEPPMYLLPLNVQEDRRGKRTLDVGISSTHTPSGGDLGGDKGPFVHRLASNPVVEGSIEVVPLDEIQGKPSAVSCELSVSTKEAMGLLYMP</sequence>
<protein>
    <submittedName>
        <fullName evidence="2">Uncharacterized protein</fullName>
    </submittedName>
</protein>
<reference evidence="2" key="1">
    <citation type="submission" date="2020-11" db="EMBL/GenBank/DDBJ databases">
        <authorList>
            <person name="Tran Van P."/>
        </authorList>
    </citation>
    <scope>NUCLEOTIDE SEQUENCE</scope>
</reference>
<feature type="compositionally biased region" description="Polar residues" evidence="1">
    <location>
        <begin position="12"/>
        <end position="21"/>
    </location>
</feature>
<organism evidence="2">
    <name type="scientific">Timema cristinae</name>
    <name type="common">Walking stick</name>
    <dbReference type="NCBI Taxonomy" id="61476"/>
    <lineage>
        <taxon>Eukaryota</taxon>
        <taxon>Metazoa</taxon>
        <taxon>Ecdysozoa</taxon>
        <taxon>Arthropoda</taxon>
        <taxon>Hexapoda</taxon>
        <taxon>Insecta</taxon>
        <taxon>Pterygota</taxon>
        <taxon>Neoptera</taxon>
        <taxon>Polyneoptera</taxon>
        <taxon>Phasmatodea</taxon>
        <taxon>Timematodea</taxon>
        <taxon>Timematoidea</taxon>
        <taxon>Timematidae</taxon>
        <taxon>Timema</taxon>
    </lineage>
</organism>
<accession>A0A7R9H5L8</accession>
<evidence type="ECO:0000313" key="2">
    <source>
        <dbReference type="EMBL" id="CAD7408756.1"/>
    </source>
</evidence>
<proteinExistence type="predicted"/>
<gene>
    <name evidence="2" type="ORF">TCEB3V08_LOCUS9685</name>
</gene>
<dbReference type="EMBL" id="OC320751">
    <property type="protein sequence ID" value="CAD7408756.1"/>
    <property type="molecule type" value="Genomic_DNA"/>
</dbReference>